<feature type="binding site" evidence="6">
    <location>
        <position position="332"/>
    </location>
    <ligand>
        <name>a divalent metal cation</name>
        <dbReference type="ChEBI" id="CHEBI:60240"/>
        <label>1</label>
    </ligand>
</feature>
<organism evidence="7 8">
    <name type="scientific">Marivirga salinarum</name>
    <dbReference type="NCBI Taxonomy" id="3059078"/>
    <lineage>
        <taxon>Bacteria</taxon>
        <taxon>Pseudomonadati</taxon>
        <taxon>Bacteroidota</taxon>
        <taxon>Cytophagia</taxon>
        <taxon>Cytophagales</taxon>
        <taxon>Marivirgaceae</taxon>
        <taxon>Marivirga</taxon>
    </lineage>
</organism>
<dbReference type="InterPro" id="IPR017221">
    <property type="entry name" value="DUF34/NIF3_bac"/>
</dbReference>
<dbReference type="FunFam" id="3.40.1390.30:FF:000001">
    <property type="entry name" value="GTP cyclohydrolase 1 type 2"/>
    <property type="match status" value="1"/>
</dbReference>
<dbReference type="GO" id="GO:0005737">
    <property type="term" value="C:cytoplasm"/>
    <property type="evidence" value="ECO:0007669"/>
    <property type="project" value="TreeGrafter"/>
</dbReference>
<dbReference type="RefSeq" id="WP_308346984.1">
    <property type="nucleotide sequence ID" value="NZ_CP129971.1"/>
</dbReference>
<dbReference type="GO" id="GO:0046872">
    <property type="term" value="F:metal ion binding"/>
    <property type="evidence" value="ECO:0007669"/>
    <property type="project" value="UniProtKB-UniRule"/>
</dbReference>
<evidence type="ECO:0000256" key="5">
    <source>
        <dbReference type="PIRNR" id="PIRNR037489"/>
    </source>
</evidence>
<dbReference type="Gene3D" id="3.30.70.120">
    <property type="match status" value="1"/>
</dbReference>
<dbReference type="SUPFAM" id="SSF102705">
    <property type="entry name" value="NIF3 (NGG1p interacting factor 3)-like"/>
    <property type="match status" value="1"/>
</dbReference>
<comment type="similarity">
    <text evidence="1 5">Belongs to the GTP cyclohydrolase I type 2/NIF3 family.</text>
</comment>
<dbReference type="Gene3D" id="3.40.1390.30">
    <property type="entry name" value="NIF3 (NGG1p interacting factor 3)-like"/>
    <property type="match status" value="1"/>
</dbReference>
<feature type="binding site" evidence="6">
    <location>
        <position position="328"/>
    </location>
    <ligand>
        <name>a divalent metal cation</name>
        <dbReference type="ChEBI" id="CHEBI:60240"/>
        <label>1</label>
    </ligand>
</feature>
<proteinExistence type="inferred from homology"/>
<evidence type="ECO:0000256" key="4">
    <source>
        <dbReference type="ARBA" id="ARBA00022723"/>
    </source>
</evidence>
<protein>
    <recommendedName>
        <fullName evidence="3 5">GTP cyclohydrolase 1 type 2 homolog</fullName>
    </recommendedName>
</protein>
<evidence type="ECO:0000256" key="1">
    <source>
        <dbReference type="ARBA" id="ARBA00006964"/>
    </source>
</evidence>
<dbReference type="AlphaFoldDB" id="A0AA51N8B7"/>
<dbReference type="InterPro" id="IPR002678">
    <property type="entry name" value="DUF34/NIF3"/>
</dbReference>
<dbReference type="Pfam" id="PF01784">
    <property type="entry name" value="DUF34_NIF3"/>
    <property type="match status" value="1"/>
</dbReference>
<gene>
    <name evidence="7" type="ORF">QYS49_26495</name>
</gene>
<keyword evidence="8" id="KW-1185">Reference proteome</keyword>
<dbReference type="InterPro" id="IPR015867">
    <property type="entry name" value="N-reg_PII/ATP_PRibTrfase_C"/>
</dbReference>
<name>A0AA51N8B7_9BACT</name>
<accession>A0AA51N8B7</accession>
<dbReference type="Proteomes" id="UP001230496">
    <property type="component" value="Chromosome"/>
</dbReference>
<dbReference type="EMBL" id="CP129971">
    <property type="protein sequence ID" value="WMN10642.1"/>
    <property type="molecule type" value="Genomic_DNA"/>
</dbReference>
<dbReference type="PIRSF" id="PIRSF037489">
    <property type="entry name" value="UCP037489_NIF3_YqfO"/>
    <property type="match status" value="1"/>
</dbReference>
<feature type="binding site" evidence="6">
    <location>
        <position position="66"/>
    </location>
    <ligand>
        <name>a divalent metal cation</name>
        <dbReference type="ChEBI" id="CHEBI:60240"/>
        <label>1</label>
    </ligand>
</feature>
<feature type="binding site" evidence="6">
    <location>
        <position position="65"/>
    </location>
    <ligand>
        <name>a divalent metal cation</name>
        <dbReference type="ChEBI" id="CHEBI:60240"/>
        <label>1</label>
    </ligand>
</feature>
<dbReference type="InterPro" id="IPR036069">
    <property type="entry name" value="DUF34/NIF3_sf"/>
</dbReference>
<dbReference type="PANTHER" id="PTHR13799">
    <property type="entry name" value="NGG1 INTERACTING FACTOR 3"/>
    <property type="match status" value="1"/>
</dbReference>
<evidence type="ECO:0000256" key="3">
    <source>
        <dbReference type="ARBA" id="ARBA00022112"/>
    </source>
</evidence>
<keyword evidence="4 5" id="KW-0479">Metal-binding</keyword>
<reference evidence="7 8" key="1">
    <citation type="submission" date="2023-08" db="EMBL/GenBank/DDBJ databases">
        <title>Comparative genomics and taxonomic characterization of three novel marine species of genus Marivirga.</title>
        <authorList>
            <person name="Muhammad N."/>
            <person name="Kim S.-G."/>
        </authorList>
    </citation>
    <scope>NUCLEOTIDE SEQUENCE [LARGE SCALE GENOMIC DNA]</scope>
    <source>
        <strain evidence="7 8">BDSF4-3</strain>
    </source>
</reference>
<evidence type="ECO:0000313" key="7">
    <source>
        <dbReference type="EMBL" id="WMN10642.1"/>
    </source>
</evidence>
<feature type="binding site" evidence="6">
    <location>
        <position position="104"/>
    </location>
    <ligand>
        <name>a divalent metal cation</name>
        <dbReference type="ChEBI" id="CHEBI:60240"/>
        <label>1</label>
    </ligand>
</feature>
<sequence length="365" mass="40728">MSKIKDIVQHLESIAPLAYQESYDNAGLIVGDASKNVSNVLITLDVTEEVIDEAISKNCELIVAHHPIIFKGLKKLTGSNYVERTVIKAIKNDIAIYASHTNLDNIKNGVNAKIAEKLGLINTEILSPKNGFLGKLSVFVPQENSEELKSALHEAGAGQIGEYKDCAFETAGKGSFLPSDKANPSIGKKGELETVDEHKIEIIFPMHLKNKILSAMKKAHPYEEVAYYLHQLENSYEDLGSGMIGEIAQPMESKEFFDYLKDKMDLSVIKHTKEINRKIKRVAICGGAGSFLISQAKIKQADIYISSDIKYHEFFDADERLIIADIGHYESERFTNEIFYAILKENFANIALHLGQTVTNPIKYY</sequence>
<comment type="subunit">
    <text evidence="2">Homohexamer.</text>
</comment>
<dbReference type="KEGG" id="msaa:QYS49_26495"/>
<evidence type="ECO:0000313" key="8">
    <source>
        <dbReference type="Proteomes" id="UP001230496"/>
    </source>
</evidence>
<evidence type="ECO:0000256" key="6">
    <source>
        <dbReference type="PIRSR" id="PIRSR602678-1"/>
    </source>
</evidence>
<evidence type="ECO:0000256" key="2">
    <source>
        <dbReference type="ARBA" id="ARBA00011643"/>
    </source>
</evidence>
<dbReference type="NCBIfam" id="TIGR00486">
    <property type="entry name" value="YbgI_SA1388"/>
    <property type="match status" value="1"/>
</dbReference>
<dbReference type="PANTHER" id="PTHR13799:SF14">
    <property type="entry name" value="GTP CYCLOHYDROLASE 1 TYPE 2 HOMOLOG"/>
    <property type="match status" value="1"/>
</dbReference>
<dbReference type="FunFam" id="3.30.70.120:FF:000006">
    <property type="entry name" value="GTP cyclohydrolase 1 type 2 homolog"/>
    <property type="match status" value="1"/>
</dbReference>